<name>A0AAE0ZQL7_9GAST</name>
<dbReference type="EMBL" id="JAWDGP010003509">
    <property type="protein sequence ID" value="KAK3773784.1"/>
    <property type="molecule type" value="Genomic_DNA"/>
</dbReference>
<accession>A0AAE0ZQL7</accession>
<evidence type="ECO:0000313" key="2">
    <source>
        <dbReference type="Proteomes" id="UP001283361"/>
    </source>
</evidence>
<proteinExistence type="predicted"/>
<protein>
    <submittedName>
        <fullName evidence="1">Uncharacterized protein</fullName>
    </submittedName>
</protein>
<organism evidence="1 2">
    <name type="scientific">Elysia crispata</name>
    <name type="common">lettuce slug</name>
    <dbReference type="NCBI Taxonomy" id="231223"/>
    <lineage>
        <taxon>Eukaryota</taxon>
        <taxon>Metazoa</taxon>
        <taxon>Spiralia</taxon>
        <taxon>Lophotrochozoa</taxon>
        <taxon>Mollusca</taxon>
        <taxon>Gastropoda</taxon>
        <taxon>Heterobranchia</taxon>
        <taxon>Euthyneura</taxon>
        <taxon>Panpulmonata</taxon>
        <taxon>Sacoglossa</taxon>
        <taxon>Placobranchoidea</taxon>
        <taxon>Plakobranchidae</taxon>
        <taxon>Elysia</taxon>
    </lineage>
</organism>
<comment type="caution">
    <text evidence="1">The sequence shown here is derived from an EMBL/GenBank/DDBJ whole genome shotgun (WGS) entry which is preliminary data.</text>
</comment>
<reference evidence="1" key="1">
    <citation type="journal article" date="2023" name="G3 (Bethesda)">
        <title>A reference genome for the long-term kleptoplast-retaining sea slug Elysia crispata morphotype clarki.</title>
        <authorList>
            <person name="Eastman K.E."/>
            <person name="Pendleton A.L."/>
            <person name="Shaikh M.A."/>
            <person name="Suttiyut T."/>
            <person name="Ogas R."/>
            <person name="Tomko P."/>
            <person name="Gavelis G."/>
            <person name="Widhalm J.R."/>
            <person name="Wisecaver J.H."/>
        </authorList>
    </citation>
    <scope>NUCLEOTIDE SEQUENCE</scope>
    <source>
        <strain evidence="1">ECLA1</strain>
    </source>
</reference>
<gene>
    <name evidence="1" type="ORF">RRG08_010993</name>
</gene>
<dbReference type="Proteomes" id="UP001283361">
    <property type="component" value="Unassembled WGS sequence"/>
</dbReference>
<keyword evidence="2" id="KW-1185">Reference proteome</keyword>
<sequence length="137" mass="15405">MSTAELEERAETSLHENPKREELVVVLVRGPICSVHASVHSPWPWKAMFGERRAVWLAWPASPASPRPCRAGWTMQTPGLRFGETSCAPSARWLPKQTSHGAVRKYWDAQGPTTPKPRRSIMVGGDAFISQLRHFDF</sequence>
<evidence type="ECO:0000313" key="1">
    <source>
        <dbReference type="EMBL" id="KAK3773784.1"/>
    </source>
</evidence>
<dbReference type="AlphaFoldDB" id="A0AAE0ZQL7"/>